<keyword evidence="3" id="KW-1185">Reference proteome</keyword>
<accession>A0A9X2DLF5</accession>
<proteinExistence type="predicted"/>
<dbReference type="AlphaFoldDB" id="A0A9X2DLF5"/>
<feature type="transmembrane region" description="Helical" evidence="1">
    <location>
        <begin position="6"/>
        <end position="24"/>
    </location>
</feature>
<evidence type="ECO:0000313" key="2">
    <source>
        <dbReference type="EMBL" id="MCM3712901.1"/>
    </source>
</evidence>
<organism evidence="2 3">
    <name type="scientific">Halalkalibacter oceani</name>
    <dbReference type="NCBI Taxonomy" id="1653776"/>
    <lineage>
        <taxon>Bacteria</taxon>
        <taxon>Bacillati</taxon>
        <taxon>Bacillota</taxon>
        <taxon>Bacilli</taxon>
        <taxon>Bacillales</taxon>
        <taxon>Bacillaceae</taxon>
        <taxon>Halalkalibacter</taxon>
    </lineage>
</organism>
<keyword evidence="1" id="KW-1133">Transmembrane helix</keyword>
<feature type="transmembrane region" description="Helical" evidence="1">
    <location>
        <begin position="121"/>
        <end position="139"/>
    </location>
</feature>
<dbReference type="EMBL" id="JAMBOL010000001">
    <property type="protein sequence ID" value="MCM3712901.1"/>
    <property type="molecule type" value="Genomic_DNA"/>
</dbReference>
<keyword evidence="1" id="KW-0812">Transmembrane</keyword>
<feature type="transmembrane region" description="Helical" evidence="1">
    <location>
        <begin position="36"/>
        <end position="60"/>
    </location>
</feature>
<evidence type="ECO:0000313" key="3">
    <source>
        <dbReference type="Proteomes" id="UP001139179"/>
    </source>
</evidence>
<sequence>MWFILTILIFIVTIGVTIGGLLVAPKEQVRPVQLVLLTVCFTFLCYLGMITGMFLTGWISLWLLDYLVAVVALLFIVASMRRFHPTLGFFHPEDRIVVSLLALLFFLMGVEWGLIELRTFFTLFVSALFAAALILGVFIQIQIRQILWRYSYIAFTPLVWLLFVTVMKLL</sequence>
<keyword evidence="1" id="KW-0472">Membrane</keyword>
<gene>
    <name evidence="2" type="ORF">M3202_02320</name>
</gene>
<dbReference type="Proteomes" id="UP001139179">
    <property type="component" value="Unassembled WGS sequence"/>
</dbReference>
<reference evidence="2" key="1">
    <citation type="submission" date="2022-05" db="EMBL/GenBank/DDBJ databases">
        <title>Comparative Genomics of Spacecraft Associated Microbes.</title>
        <authorList>
            <person name="Tran M.T."/>
            <person name="Wright A."/>
            <person name="Seuylemezian A."/>
            <person name="Eisen J."/>
            <person name="Coil D."/>
        </authorList>
    </citation>
    <scope>NUCLEOTIDE SEQUENCE</scope>
    <source>
        <strain evidence="2">214.1.1</strain>
    </source>
</reference>
<feature type="transmembrane region" description="Helical" evidence="1">
    <location>
        <begin position="66"/>
        <end position="84"/>
    </location>
</feature>
<comment type="caution">
    <text evidence="2">The sequence shown here is derived from an EMBL/GenBank/DDBJ whole genome shotgun (WGS) entry which is preliminary data.</text>
</comment>
<feature type="transmembrane region" description="Helical" evidence="1">
    <location>
        <begin position="96"/>
        <end position="115"/>
    </location>
</feature>
<evidence type="ECO:0000256" key="1">
    <source>
        <dbReference type="SAM" id="Phobius"/>
    </source>
</evidence>
<feature type="transmembrane region" description="Helical" evidence="1">
    <location>
        <begin position="146"/>
        <end position="167"/>
    </location>
</feature>
<name>A0A9X2DLF5_9BACI</name>
<protein>
    <submittedName>
        <fullName evidence="2">Uncharacterized protein</fullName>
    </submittedName>
</protein>
<dbReference type="RefSeq" id="WP_251221745.1">
    <property type="nucleotide sequence ID" value="NZ_JAMBOL010000001.1"/>
</dbReference>